<accession>A0ABU2V6E7</accession>
<keyword evidence="2" id="KW-0472">Membrane</keyword>
<dbReference type="RefSeq" id="WP_311714309.1">
    <property type="nucleotide sequence ID" value="NZ_JAVREZ010000004.1"/>
</dbReference>
<keyword evidence="4" id="KW-1185">Reference proteome</keyword>
<reference evidence="4" key="1">
    <citation type="submission" date="2023-07" db="EMBL/GenBank/DDBJ databases">
        <title>30 novel species of actinomycetes from the DSMZ collection.</title>
        <authorList>
            <person name="Nouioui I."/>
        </authorList>
    </citation>
    <scope>NUCLEOTIDE SEQUENCE [LARGE SCALE GENOMIC DNA]</scope>
    <source>
        <strain evidence="4">DSM 41640</strain>
    </source>
</reference>
<evidence type="ECO:0000313" key="4">
    <source>
        <dbReference type="Proteomes" id="UP001183824"/>
    </source>
</evidence>
<evidence type="ECO:0000256" key="2">
    <source>
        <dbReference type="SAM" id="Phobius"/>
    </source>
</evidence>
<proteinExistence type="predicted"/>
<name>A0ABU2V6E7_9ACTN</name>
<feature type="region of interest" description="Disordered" evidence="1">
    <location>
        <begin position="1"/>
        <end position="45"/>
    </location>
</feature>
<sequence>MHSSQHPGYTPPGSSAYGGFPQGASPTSPEVPYPSYQSTPPAKPKGRARKTFGILLMVFGVFPLLGSALTVYRTIQDSKEQNSNDAFIPKAWHNLRSDDIFPARFTSRTVGDDSKVWARQGIAEGASCKEAFSADFSGNVADGCKFVLRATYTDVGGEMVATIGLVVANTPAAAEAIESRIERIQSDAVGSDRAPTVRPFAVPGTQAAAWSEKMGIGGAATQVYLPDSPYTVTITTGPTDSARPVGQLPEPWAFIGFEERAPYRNTAKVLAAIYADDLRRTVLGK</sequence>
<keyword evidence="2" id="KW-0812">Transmembrane</keyword>
<feature type="transmembrane region" description="Helical" evidence="2">
    <location>
        <begin position="52"/>
        <end position="72"/>
    </location>
</feature>
<evidence type="ECO:0000313" key="3">
    <source>
        <dbReference type="EMBL" id="MDT0481129.1"/>
    </source>
</evidence>
<organism evidence="3 4">
    <name type="scientific">Streptomyces doebereineriae</name>
    <dbReference type="NCBI Taxonomy" id="3075528"/>
    <lineage>
        <taxon>Bacteria</taxon>
        <taxon>Bacillati</taxon>
        <taxon>Actinomycetota</taxon>
        <taxon>Actinomycetes</taxon>
        <taxon>Kitasatosporales</taxon>
        <taxon>Streptomycetaceae</taxon>
        <taxon>Streptomyces</taxon>
    </lineage>
</organism>
<keyword evidence="2" id="KW-1133">Transmembrane helix</keyword>
<dbReference type="Proteomes" id="UP001183824">
    <property type="component" value="Unassembled WGS sequence"/>
</dbReference>
<evidence type="ECO:0000256" key="1">
    <source>
        <dbReference type="SAM" id="MobiDB-lite"/>
    </source>
</evidence>
<comment type="caution">
    <text evidence="3">The sequence shown here is derived from an EMBL/GenBank/DDBJ whole genome shotgun (WGS) entry which is preliminary data.</text>
</comment>
<gene>
    <name evidence="3" type="ORF">RNB18_13185</name>
</gene>
<protein>
    <submittedName>
        <fullName evidence="3">Uncharacterized protein</fullName>
    </submittedName>
</protein>
<dbReference type="EMBL" id="JAVREZ010000004">
    <property type="protein sequence ID" value="MDT0481129.1"/>
    <property type="molecule type" value="Genomic_DNA"/>
</dbReference>